<dbReference type="InterPro" id="IPR046427">
    <property type="entry name" value="Legumain_prodom_sf"/>
</dbReference>
<evidence type="ECO:0000256" key="8">
    <source>
        <dbReference type="PIRSR" id="PIRSR019663-1"/>
    </source>
</evidence>
<accession>A0A250XE86</accession>
<feature type="signal peptide" evidence="9">
    <location>
        <begin position="1"/>
        <end position="24"/>
    </location>
</feature>
<dbReference type="Gene3D" id="1.10.132.130">
    <property type="match status" value="1"/>
</dbReference>
<keyword evidence="5 9" id="KW-0732">Signal</keyword>
<dbReference type="GO" id="GO:0004197">
    <property type="term" value="F:cysteine-type endopeptidase activity"/>
    <property type="evidence" value="ECO:0007669"/>
    <property type="project" value="UniProtKB-EC"/>
</dbReference>
<keyword evidence="7" id="KW-0788">Thiol protease</keyword>
<proteinExistence type="inferred from homology"/>
<evidence type="ECO:0000256" key="7">
    <source>
        <dbReference type="ARBA" id="ARBA00022807"/>
    </source>
</evidence>
<evidence type="ECO:0000256" key="2">
    <source>
        <dbReference type="ARBA" id="ARBA00009941"/>
    </source>
</evidence>
<feature type="active site" description="Nucleophile" evidence="8">
    <location>
        <position position="262"/>
    </location>
</feature>
<keyword evidence="12" id="KW-1185">Reference proteome</keyword>
<evidence type="ECO:0000256" key="4">
    <source>
        <dbReference type="ARBA" id="ARBA00022670"/>
    </source>
</evidence>
<dbReference type="GO" id="GO:0006624">
    <property type="term" value="P:vacuolar protein processing"/>
    <property type="evidence" value="ECO:0007669"/>
    <property type="project" value="TreeGrafter"/>
</dbReference>
<keyword evidence="6" id="KW-0378">Hydrolase</keyword>
<evidence type="ECO:0000256" key="6">
    <source>
        <dbReference type="ARBA" id="ARBA00022801"/>
    </source>
</evidence>
<feature type="domain" description="Legumain prodomain" evidence="10">
    <location>
        <begin position="516"/>
        <end position="577"/>
    </location>
</feature>
<dbReference type="FunFam" id="3.40.50.1460:FF:000006">
    <property type="entry name" value="Legumain"/>
    <property type="match status" value="1"/>
</dbReference>
<evidence type="ECO:0000256" key="9">
    <source>
        <dbReference type="SAM" id="SignalP"/>
    </source>
</evidence>
<dbReference type="Proteomes" id="UP000232323">
    <property type="component" value="Unassembled WGS sequence"/>
</dbReference>
<evidence type="ECO:0000259" key="10">
    <source>
        <dbReference type="Pfam" id="PF20985"/>
    </source>
</evidence>
<dbReference type="InterPro" id="IPR001096">
    <property type="entry name" value="Peptidase_C13"/>
</dbReference>
<evidence type="ECO:0000256" key="1">
    <source>
        <dbReference type="ARBA" id="ARBA00000810"/>
    </source>
</evidence>
<feature type="active site" evidence="8">
    <location>
        <position position="220"/>
    </location>
</feature>
<dbReference type="STRING" id="1157962.A0A250XE86"/>
<evidence type="ECO:0000313" key="11">
    <source>
        <dbReference type="EMBL" id="GAX81394.1"/>
    </source>
</evidence>
<dbReference type="PIRSF" id="PIRSF019663">
    <property type="entry name" value="Legumain"/>
    <property type="match status" value="1"/>
</dbReference>
<dbReference type="Pfam" id="PF20985">
    <property type="entry name" value="Legum_prodom"/>
    <property type="match status" value="1"/>
</dbReference>
<dbReference type="OrthoDB" id="192611at2759"/>
<protein>
    <recommendedName>
        <fullName evidence="3">legumain</fullName>
        <ecNumber evidence="3">3.4.22.34</ecNumber>
    </recommendedName>
</protein>
<sequence>MSNVLFTSLGTFLFIFALTPVISGNAIRQAPTSSASLHNFFNGLGVYVPSSWKWGLVNAGIHHDPDNLKAALLTDHVQDTDHPLDQGEDFADGDDRTVTAHWALLIAGSNGWGNYRHQADVCHAYQVLKRGGYQDQHIVVMIYDDLAHNPLNPAPGKIFNRPGGIDVYAGLVPDYSGDSVTTSVFLAVLAGDVEGVKGKGSGKVIASGPKDRVFIFYSDHGAPGVLGMPTGNFLFADDLMKGIKQKHRAGGFKEMVLYIEACESGSMFDGLLSSRMNVLGVTAANGEESSWGTYCPGADGPSDERFDTCLGDLFSVAWMENAEESDLTIETMQKQFFITRLRTSDNFTYNMGSHVMQFGNLSIQKDLAGDYEGTHNKGIPPSTVSTAAYSWSSNHHHHAVRQRDADLEPLRYAYSRADSQDSKERAKAALDRELAQRRAIDRAVNLAATRLLLTADLSSVLLTHMGLPNLPQHLLAKQQRDGSVAGVHVVSDGLIAAAANSLTLLQGMELLVSRPLVSRANEEAPVVDSWPCLHAMVDAWQEACGAAMNQYAMKHTRFMANLCNAGVGSGQLQAALAGTECGPKSMETVVE</sequence>
<dbReference type="EMBL" id="BEGY01000064">
    <property type="protein sequence ID" value="GAX81394.1"/>
    <property type="molecule type" value="Genomic_DNA"/>
</dbReference>
<comment type="catalytic activity">
    <reaction evidence="1">
        <text>Hydrolysis of proteins and small molecule substrates at -Asn-|-Xaa- bonds.</text>
        <dbReference type="EC" id="3.4.22.34"/>
    </reaction>
</comment>
<dbReference type="PIRSF" id="PIRSF500139">
    <property type="entry name" value="AE"/>
    <property type="match status" value="1"/>
</dbReference>
<dbReference type="GO" id="GO:0005773">
    <property type="term" value="C:vacuole"/>
    <property type="evidence" value="ECO:0007669"/>
    <property type="project" value="GOC"/>
</dbReference>
<dbReference type="InterPro" id="IPR048501">
    <property type="entry name" value="Legum_prodom"/>
</dbReference>
<dbReference type="PANTHER" id="PTHR12000:SF42">
    <property type="entry name" value="LEGUMAIN"/>
    <property type="match status" value="1"/>
</dbReference>
<comment type="caution">
    <text evidence="11">The sequence shown here is derived from an EMBL/GenBank/DDBJ whole genome shotgun (WGS) entry which is preliminary data.</text>
</comment>
<dbReference type="Gene3D" id="3.40.50.1460">
    <property type="match status" value="1"/>
</dbReference>
<evidence type="ECO:0000256" key="3">
    <source>
        <dbReference type="ARBA" id="ARBA00012628"/>
    </source>
</evidence>
<dbReference type="EC" id="3.4.22.34" evidence="3"/>
<dbReference type="PANTHER" id="PTHR12000">
    <property type="entry name" value="HEMOGLOBINASE FAMILY MEMBER"/>
    <property type="match status" value="1"/>
</dbReference>
<keyword evidence="4" id="KW-0645">Protease</keyword>
<dbReference type="InterPro" id="IPR043577">
    <property type="entry name" value="AE"/>
</dbReference>
<reference evidence="11 12" key="1">
    <citation type="submission" date="2017-08" db="EMBL/GenBank/DDBJ databases">
        <title>Acidophilic green algal genome provides insights into adaptation to an acidic environment.</title>
        <authorList>
            <person name="Hirooka S."/>
            <person name="Hirose Y."/>
            <person name="Kanesaki Y."/>
            <person name="Higuchi S."/>
            <person name="Fujiwara T."/>
            <person name="Onuma R."/>
            <person name="Era A."/>
            <person name="Ohbayashi R."/>
            <person name="Uzuka A."/>
            <person name="Nozaki H."/>
            <person name="Yoshikawa H."/>
            <person name="Miyagishima S.Y."/>
        </authorList>
    </citation>
    <scope>NUCLEOTIDE SEQUENCE [LARGE SCALE GENOMIC DNA]</scope>
    <source>
        <strain evidence="11 12">NIES-2499</strain>
    </source>
</reference>
<gene>
    <name evidence="11" type="ORF">CEUSTIGMA_g8825.t1</name>
</gene>
<dbReference type="AlphaFoldDB" id="A0A250XE86"/>
<dbReference type="GO" id="GO:0051603">
    <property type="term" value="P:proteolysis involved in protein catabolic process"/>
    <property type="evidence" value="ECO:0007669"/>
    <property type="project" value="InterPro"/>
</dbReference>
<evidence type="ECO:0000256" key="5">
    <source>
        <dbReference type="ARBA" id="ARBA00022729"/>
    </source>
</evidence>
<evidence type="ECO:0000313" key="12">
    <source>
        <dbReference type="Proteomes" id="UP000232323"/>
    </source>
</evidence>
<organism evidence="11 12">
    <name type="scientific">Chlamydomonas eustigma</name>
    <dbReference type="NCBI Taxonomy" id="1157962"/>
    <lineage>
        <taxon>Eukaryota</taxon>
        <taxon>Viridiplantae</taxon>
        <taxon>Chlorophyta</taxon>
        <taxon>core chlorophytes</taxon>
        <taxon>Chlorophyceae</taxon>
        <taxon>CS clade</taxon>
        <taxon>Chlamydomonadales</taxon>
        <taxon>Chlamydomonadaceae</taxon>
        <taxon>Chlamydomonas</taxon>
    </lineage>
</organism>
<comment type="similarity">
    <text evidence="2">Belongs to the peptidase C13 family.</text>
</comment>
<dbReference type="Pfam" id="PF01650">
    <property type="entry name" value="Peptidase_C13"/>
    <property type="match status" value="1"/>
</dbReference>
<feature type="chain" id="PRO_5012242127" description="legumain" evidence="9">
    <location>
        <begin position="25"/>
        <end position="591"/>
    </location>
</feature>
<dbReference type="PRINTS" id="PR00776">
    <property type="entry name" value="HEMOGLOBNASE"/>
</dbReference>
<name>A0A250XE86_9CHLO</name>